<feature type="region of interest" description="Disordered" evidence="1">
    <location>
        <begin position="39"/>
        <end position="73"/>
    </location>
</feature>
<dbReference type="Proteomes" id="UP001231189">
    <property type="component" value="Unassembled WGS sequence"/>
</dbReference>
<evidence type="ECO:0000313" key="4">
    <source>
        <dbReference type="Proteomes" id="UP001231189"/>
    </source>
</evidence>
<name>A0AAD8SDU8_LOLMU</name>
<keyword evidence="2" id="KW-0812">Transmembrane</keyword>
<organism evidence="3 4">
    <name type="scientific">Lolium multiflorum</name>
    <name type="common">Italian ryegrass</name>
    <name type="synonym">Lolium perenne subsp. multiflorum</name>
    <dbReference type="NCBI Taxonomy" id="4521"/>
    <lineage>
        <taxon>Eukaryota</taxon>
        <taxon>Viridiplantae</taxon>
        <taxon>Streptophyta</taxon>
        <taxon>Embryophyta</taxon>
        <taxon>Tracheophyta</taxon>
        <taxon>Spermatophyta</taxon>
        <taxon>Magnoliopsida</taxon>
        <taxon>Liliopsida</taxon>
        <taxon>Poales</taxon>
        <taxon>Poaceae</taxon>
        <taxon>BOP clade</taxon>
        <taxon>Pooideae</taxon>
        <taxon>Poodae</taxon>
        <taxon>Poeae</taxon>
        <taxon>Poeae Chloroplast Group 2 (Poeae type)</taxon>
        <taxon>Loliodinae</taxon>
        <taxon>Loliinae</taxon>
        <taxon>Lolium</taxon>
    </lineage>
</organism>
<keyword evidence="2" id="KW-1133">Transmembrane helix</keyword>
<gene>
    <name evidence="3" type="ORF">QYE76_067628</name>
</gene>
<protein>
    <submittedName>
        <fullName evidence="3">Uncharacterized protein</fullName>
    </submittedName>
</protein>
<dbReference type="AlphaFoldDB" id="A0AAD8SDU8"/>
<feature type="transmembrane region" description="Helical" evidence="2">
    <location>
        <begin position="12"/>
        <end position="34"/>
    </location>
</feature>
<comment type="caution">
    <text evidence="3">The sequence shown here is derived from an EMBL/GenBank/DDBJ whole genome shotgun (WGS) entry which is preliminary data.</text>
</comment>
<dbReference type="EMBL" id="JAUUTY010000004">
    <property type="protein sequence ID" value="KAK1649823.1"/>
    <property type="molecule type" value="Genomic_DNA"/>
</dbReference>
<evidence type="ECO:0000256" key="1">
    <source>
        <dbReference type="SAM" id="MobiDB-lite"/>
    </source>
</evidence>
<accession>A0AAD8SDU8</accession>
<sequence length="73" mass="7645">MGCRLKQLRLPLCRSAVAGSGPAAALVAVLVVIAGSCGKEKQGEDKSGWSRPVEERSKSELGWKRNGGVAHLS</sequence>
<evidence type="ECO:0000256" key="2">
    <source>
        <dbReference type="SAM" id="Phobius"/>
    </source>
</evidence>
<feature type="compositionally biased region" description="Basic and acidic residues" evidence="1">
    <location>
        <begin position="39"/>
        <end position="63"/>
    </location>
</feature>
<keyword evidence="2" id="KW-0472">Membrane</keyword>
<proteinExistence type="predicted"/>
<reference evidence="3" key="1">
    <citation type="submission" date="2023-07" db="EMBL/GenBank/DDBJ databases">
        <title>A chromosome-level genome assembly of Lolium multiflorum.</title>
        <authorList>
            <person name="Chen Y."/>
            <person name="Copetti D."/>
            <person name="Kolliker R."/>
            <person name="Studer B."/>
        </authorList>
    </citation>
    <scope>NUCLEOTIDE SEQUENCE</scope>
    <source>
        <strain evidence="3">02402/16</strain>
        <tissue evidence="3">Leaf</tissue>
    </source>
</reference>
<evidence type="ECO:0000313" key="3">
    <source>
        <dbReference type="EMBL" id="KAK1649823.1"/>
    </source>
</evidence>
<keyword evidence="4" id="KW-1185">Reference proteome</keyword>